<name>A0A8H2WTU7_9AGAM</name>
<gene>
    <name evidence="2" type="ORF">RDB_LOCUS14314</name>
</gene>
<feature type="region of interest" description="Disordered" evidence="1">
    <location>
        <begin position="144"/>
        <end position="163"/>
    </location>
</feature>
<feature type="region of interest" description="Disordered" evidence="1">
    <location>
        <begin position="168"/>
        <end position="285"/>
    </location>
</feature>
<feature type="compositionally biased region" description="Basic and acidic residues" evidence="1">
    <location>
        <begin position="258"/>
        <end position="285"/>
    </location>
</feature>
<feature type="compositionally biased region" description="Basic and acidic residues" evidence="1">
    <location>
        <begin position="220"/>
        <end position="246"/>
    </location>
</feature>
<dbReference type="OrthoDB" id="2537258at2759"/>
<evidence type="ECO:0000256" key="1">
    <source>
        <dbReference type="SAM" id="MobiDB-lite"/>
    </source>
</evidence>
<reference evidence="2" key="1">
    <citation type="submission" date="2021-01" db="EMBL/GenBank/DDBJ databases">
        <authorList>
            <person name="Kaushik A."/>
        </authorList>
    </citation>
    <scope>NUCLEOTIDE SEQUENCE</scope>
    <source>
        <strain evidence="2">AG3-1AP</strain>
    </source>
</reference>
<dbReference type="AlphaFoldDB" id="A0A8H2WTU7"/>
<accession>A0A8H2WTU7</accession>
<dbReference type="EMBL" id="CAJMWV010000511">
    <property type="protein sequence ID" value="CAE6400655.1"/>
    <property type="molecule type" value="Genomic_DNA"/>
</dbReference>
<protein>
    <submittedName>
        <fullName evidence="2">Uncharacterized protein</fullName>
    </submittedName>
</protein>
<sequence>MPRRSCCMRGCSFKMCLGFATESQLSRSNSNMASTSSTTTASPKASSAATTAPSPAAKAAGSEQPRPILETTWHALSQAPPPSLREILSAYNAKGEGDREMLVALLNAKSAEDQRLASLAALHQTVLQMQHAIAIAAVTAQQPAARPVSQPQSSRKKRSHAEYAPEAYRAGAYDDREPPLPPSPDSSASGSSPRADFPHLSNPSTMSIRTLLHPSKRRRESGYDERDRERERDHERAYIEDREYRSRSRPHVVVHPPPAEREYRHAMRTSSARDESHESRRSPST</sequence>
<feature type="region of interest" description="Disordered" evidence="1">
    <location>
        <begin position="27"/>
        <end position="64"/>
    </location>
</feature>
<dbReference type="Proteomes" id="UP000663831">
    <property type="component" value="Unassembled WGS sequence"/>
</dbReference>
<proteinExistence type="predicted"/>
<evidence type="ECO:0000313" key="2">
    <source>
        <dbReference type="EMBL" id="CAE6400655.1"/>
    </source>
</evidence>
<evidence type="ECO:0000313" key="3">
    <source>
        <dbReference type="Proteomes" id="UP000663831"/>
    </source>
</evidence>
<comment type="caution">
    <text evidence="2">The sequence shown here is derived from an EMBL/GenBank/DDBJ whole genome shotgun (WGS) entry which is preliminary data.</text>
</comment>
<feature type="compositionally biased region" description="Low complexity" evidence="1">
    <location>
        <begin position="33"/>
        <end position="60"/>
    </location>
</feature>
<organism evidence="2 3">
    <name type="scientific">Rhizoctonia solani</name>
    <dbReference type="NCBI Taxonomy" id="456999"/>
    <lineage>
        <taxon>Eukaryota</taxon>
        <taxon>Fungi</taxon>
        <taxon>Dikarya</taxon>
        <taxon>Basidiomycota</taxon>
        <taxon>Agaricomycotina</taxon>
        <taxon>Agaricomycetes</taxon>
        <taxon>Cantharellales</taxon>
        <taxon>Ceratobasidiaceae</taxon>
        <taxon>Rhizoctonia</taxon>
    </lineage>
</organism>